<comment type="caution">
    <text evidence="17">The sequence shown here is derived from an EMBL/GenBank/DDBJ whole genome shotgun (WGS) entry which is preliminary data.</text>
</comment>
<comment type="similarity">
    <text evidence="3">Belongs to the PIGV family.</text>
</comment>
<feature type="region of interest" description="Disordered" evidence="14">
    <location>
        <begin position="1477"/>
        <end position="1523"/>
    </location>
</feature>
<comment type="subcellular location">
    <subcellularLocation>
        <location evidence="1">Endoplasmic reticulum membrane</location>
        <topology evidence="1">Multi-pass membrane protein</topology>
    </subcellularLocation>
</comment>
<evidence type="ECO:0000256" key="4">
    <source>
        <dbReference type="ARBA" id="ARBA00013795"/>
    </source>
</evidence>
<gene>
    <name evidence="17" type="ORF">G7K_6197-t1</name>
</gene>
<keyword evidence="9" id="KW-0256">Endoplasmic reticulum</keyword>
<evidence type="ECO:0000256" key="13">
    <source>
        <dbReference type="ARBA" id="ARBA00030415"/>
    </source>
</evidence>
<evidence type="ECO:0000256" key="11">
    <source>
        <dbReference type="ARBA" id="ARBA00023136"/>
    </source>
</evidence>
<sequence length="1536" mass="163313">MIEELLKILWRTRESHIFVTSEFTHSVMSKPALRPPLSSSTRSTLLRDHGLIFAVWALQKLVIFALSLTSKYAYDSSTTILFDANSDNGWSHLRWLTERYTRWDTLYFTELSRRGNVWEQEWAFGRGWWGLVGVVAEVTGISPPLTGILLSHLSHLGAVFMLYNLTQSLQFSRHHALLTSLLHALSPAGIFLAAGYTESLFALLSFVGMLLYSKRTWWADFLAAVVWGYSGTVRSTGIFYAGFWAWRGVVEPVLISSSLRKGALGRVVWFAFLGVIVLSGFVWTQWEAYQIYCPGRPWCDSRLPMIYNFVQSHYWAVGFLRYWTLNQVPMWILAGPMLALSTLSTVHYAKYATRNVELVPFVVLQAFLILVAVTTMHVQIWTRVSSSSVPTYWYAADIVLKSLRREVPDDQEGRRTTPRPVVRERHVTDELKPDSKPEVYRRTRSGHVGRRESAGEKRGSGIHSGFTARSPPSIAKHPSSLIIHSSTTLAVLVPWLVFPSHPNVIRLSPFGANSAVRAHTYFKSPLQLLLSDQPHFITDLLQLLLIMTPRYTFEWSAWPASEVYVTGTFDNWSRSTRLSPTPSSATQKKTSYSAEVELPSTEKILYKFVVDGQWVTSPLAATETDGEGNVNNVLYESDIVNYVRPKLSAEEPAHPVKPIEKAAVPVDITEPVIEPANPVMPKEAAPSSITATTTTVAGIPIPVGGEALEKVEHYVEDLAPRVQTYLHSAFASATGFVGQAAHAVQDQLHLPGAYPETPAVERDMSDFSTSTPATSTGVVATEGQPPVITAEDVIPMPPVHEEDVKPVGQAAAEGVDAAALTAVEVKDRAFDTANVATEKAAETADVAAEKAAATTQAAKEQAAATYNVAADKAVDVKNQAAETANAAAENVAATTQAAKEQAAATYNVASEKAVAAGQVVSEQANVAAGKAVDVKNAAAEEASAAAQTVSEQATATYNAAAERAAAAGEIVSEQATVAAATAAGVLGAVTAQATGLLSTATEKAHEVYDAAAEKAHEVAQAVGLEAEKASAFATKEVVPEPETEAMIIQPGDKIPLQPAQPHVIQPDEVVALQPAQIEDAETALVPTASDAEKAVVPSAGAEDELPVYDEETAVAPPAEKSEYREEIPYENVENAGPSYVNDAPGYASAGFAAAGAAGFAAAATSSYVSKAPATAGSFNPTVPGYDLAEPIDTTGGKGKAPVYTTYTSSTAPGYTAPIGEEKTVDMRETSDQDAAMVAEVPDTGAGLTEAKPVEHELVGEERRGSLTRLNPQAKAFVPGGTPPAEPAAPVTPEISEPVSRMVRSPGSPTLPPVDIGEKFAAPVATEDEVLRQAAVDAAKASAANAAAGASGMGSSIPVADVLQEAPVGAGVTAHGTATSHSLREPVGGIARTVAHVGADGEVVPTEEIVRAGRVDQGIEFSKQHQAPAETVERLQGGEGYVAQATVQEGKVRAIGTAVVTAGDVKAENLAVPPEALQHLSPSSKGSEVASARSSQSGVVTPERRGHGKDVSTATTGTTDTKGKKKGFFKKLKSVFK</sequence>
<feature type="transmembrane region" description="Helical" evidence="15">
    <location>
        <begin position="358"/>
        <end position="381"/>
    </location>
</feature>
<dbReference type="GO" id="GO:0006506">
    <property type="term" value="P:GPI anchor biosynthetic process"/>
    <property type="evidence" value="ECO:0007669"/>
    <property type="project" value="UniProtKB-UniPathway"/>
</dbReference>
<accession>A0A0E9NR20</accession>
<protein>
    <recommendedName>
        <fullName evidence="4">GPI mannosyltransferase 2</fullName>
    </recommendedName>
    <alternativeName>
        <fullName evidence="13">GPI mannosyltransferase II</fullName>
    </alternativeName>
    <alternativeName>
        <fullName evidence="12">Glycosylphosphatidylinositol-anchor biosynthesis protein 18</fullName>
    </alternativeName>
</protein>
<keyword evidence="5" id="KW-0337">GPI-anchor biosynthesis</keyword>
<feature type="compositionally biased region" description="Basic and acidic residues" evidence="14">
    <location>
        <begin position="408"/>
        <end position="441"/>
    </location>
</feature>
<dbReference type="SUPFAM" id="SSF81296">
    <property type="entry name" value="E set domains"/>
    <property type="match status" value="1"/>
</dbReference>
<feature type="transmembrane region" description="Helical" evidence="15">
    <location>
        <begin position="267"/>
        <end position="286"/>
    </location>
</feature>
<feature type="compositionally biased region" description="Polar residues" evidence="14">
    <location>
        <begin position="1479"/>
        <end position="1498"/>
    </location>
</feature>
<feature type="domain" description="AMP-activated protein kinase glycogen-binding" evidence="16">
    <location>
        <begin position="552"/>
        <end position="634"/>
    </location>
</feature>
<keyword evidence="6" id="KW-0328">Glycosyltransferase</keyword>
<dbReference type="PANTHER" id="PTHR12468">
    <property type="entry name" value="GPI MANNOSYLTRANSFERASE 2"/>
    <property type="match status" value="1"/>
</dbReference>
<keyword evidence="11 15" id="KW-0472">Membrane</keyword>
<evidence type="ECO:0000256" key="12">
    <source>
        <dbReference type="ARBA" id="ARBA00030161"/>
    </source>
</evidence>
<proteinExistence type="inferred from homology"/>
<reference evidence="17 18" key="3">
    <citation type="journal article" date="2015" name="Genome Announc.">
        <title>Draft Genome Sequence of the Archiascomycetous Yeast Saitoella complicata.</title>
        <authorList>
            <person name="Yamauchi K."/>
            <person name="Kondo S."/>
            <person name="Hamamoto M."/>
            <person name="Takahashi Y."/>
            <person name="Ogura Y."/>
            <person name="Hayashi T."/>
            <person name="Nishida H."/>
        </authorList>
    </citation>
    <scope>NUCLEOTIDE SEQUENCE [LARGE SCALE GENOMIC DNA]</scope>
    <source>
        <strain evidence="17 18">NRRL Y-17804</strain>
    </source>
</reference>
<feature type="transmembrane region" description="Helical" evidence="15">
    <location>
        <begin position="217"/>
        <end position="246"/>
    </location>
</feature>
<dbReference type="Pfam" id="PF04188">
    <property type="entry name" value="Mannosyl_trans2"/>
    <property type="match status" value="1"/>
</dbReference>
<dbReference type="GO" id="GO:0031501">
    <property type="term" value="C:mannosyltransferase complex"/>
    <property type="evidence" value="ECO:0007669"/>
    <property type="project" value="TreeGrafter"/>
</dbReference>
<evidence type="ECO:0000256" key="9">
    <source>
        <dbReference type="ARBA" id="ARBA00022824"/>
    </source>
</evidence>
<evidence type="ECO:0000256" key="5">
    <source>
        <dbReference type="ARBA" id="ARBA00022502"/>
    </source>
</evidence>
<evidence type="ECO:0000256" key="1">
    <source>
        <dbReference type="ARBA" id="ARBA00004477"/>
    </source>
</evidence>
<dbReference type="STRING" id="698492.A0A0E9NR20"/>
<evidence type="ECO:0000256" key="7">
    <source>
        <dbReference type="ARBA" id="ARBA00022679"/>
    </source>
</evidence>
<evidence type="ECO:0000256" key="6">
    <source>
        <dbReference type="ARBA" id="ARBA00022676"/>
    </source>
</evidence>
<evidence type="ECO:0000259" key="16">
    <source>
        <dbReference type="Pfam" id="PF16561"/>
    </source>
</evidence>
<dbReference type="InterPro" id="IPR014756">
    <property type="entry name" value="Ig_E-set"/>
</dbReference>
<reference evidence="17 18" key="1">
    <citation type="journal article" date="2011" name="J. Gen. Appl. Microbiol.">
        <title>Draft genome sequencing of the enigmatic yeast Saitoella complicata.</title>
        <authorList>
            <person name="Nishida H."/>
            <person name="Hamamoto M."/>
            <person name="Sugiyama J."/>
        </authorList>
    </citation>
    <scope>NUCLEOTIDE SEQUENCE [LARGE SCALE GENOMIC DNA]</scope>
    <source>
        <strain evidence="17 18">NRRL Y-17804</strain>
    </source>
</reference>
<keyword evidence="7" id="KW-0808">Transferase</keyword>
<evidence type="ECO:0000256" key="10">
    <source>
        <dbReference type="ARBA" id="ARBA00022989"/>
    </source>
</evidence>
<dbReference type="EMBL" id="BACD03000060">
    <property type="protein sequence ID" value="GAO52111.1"/>
    <property type="molecule type" value="Genomic_DNA"/>
</dbReference>
<keyword evidence="8 15" id="KW-0812">Transmembrane</keyword>
<evidence type="ECO:0000256" key="15">
    <source>
        <dbReference type="SAM" id="Phobius"/>
    </source>
</evidence>
<feature type="compositionally biased region" description="Basic and acidic residues" evidence="14">
    <location>
        <begin position="449"/>
        <end position="459"/>
    </location>
</feature>
<dbReference type="Proteomes" id="UP000033140">
    <property type="component" value="Unassembled WGS sequence"/>
</dbReference>
<dbReference type="GO" id="GO:0000009">
    <property type="term" value="F:alpha-1,6-mannosyltransferase activity"/>
    <property type="evidence" value="ECO:0007669"/>
    <property type="project" value="InterPro"/>
</dbReference>
<feature type="compositionally biased region" description="Low complexity" evidence="14">
    <location>
        <begin position="1510"/>
        <end position="1519"/>
    </location>
</feature>
<name>A0A0E9NR20_SAICN</name>
<feature type="region of interest" description="Disordered" evidence="14">
    <location>
        <begin position="408"/>
        <end position="469"/>
    </location>
</feature>
<evidence type="ECO:0000313" key="18">
    <source>
        <dbReference type="Proteomes" id="UP000033140"/>
    </source>
</evidence>
<evidence type="ECO:0000256" key="2">
    <source>
        <dbReference type="ARBA" id="ARBA00004687"/>
    </source>
</evidence>
<evidence type="ECO:0000256" key="14">
    <source>
        <dbReference type="SAM" id="MobiDB-lite"/>
    </source>
</evidence>
<dbReference type="GO" id="GO:0004376">
    <property type="term" value="F:GPI mannosyltransferase activity"/>
    <property type="evidence" value="ECO:0007669"/>
    <property type="project" value="InterPro"/>
</dbReference>
<keyword evidence="18" id="KW-1185">Reference proteome</keyword>
<evidence type="ECO:0000256" key="3">
    <source>
        <dbReference type="ARBA" id="ARBA00008698"/>
    </source>
</evidence>
<organism evidence="17 18">
    <name type="scientific">Saitoella complicata (strain BCRC 22490 / CBS 7301 / JCM 7358 / NBRC 10748 / NRRL Y-17804)</name>
    <dbReference type="NCBI Taxonomy" id="698492"/>
    <lineage>
        <taxon>Eukaryota</taxon>
        <taxon>Fungi</taxon>
        <taxon>Dikarya</taxon>
        <taxon>Ascomycota</taxon>
        <taxon>Taphrinomycotina</taxon>
        <taxon>Taphrinomycotina incertae sedis</taxon>
        <taxon>Saitoella</taxon>
    </lineage>
</organism>
<dbReference type="Pfam" id="PF16561">
    <property type="entry name" value="AMPK1_CBM"/>
    <property type="match status" value="1"/>
</dbReference>
<dbReference type="InterPro" id="IPR007315">
    <property type="entry name" value="PIG-V/Gpi18"/>
</dbReference>
<evidence type="ECO:0000256" key="8">
    <source>
        <dbReference type="ARBA" id="ARBA00022692"/>
    </source>
</evidence>
<dbReference type="PANTHER" id="PTHR12468:SF2">
    <property type="entry name" value="GPI MANNOSYLTRANSFERASE 2"/>
    <property type="match status" value="1"/>
</dbReference>
<evidence type="ECO:0000313" key="17">
    <source>
        <dbReference type="EMBL" id="GAO52111.1"/>
    </source>
</evidence>
<dbReference type="UniPathway" id="UPA00196"/>
<keyword evidence="10 15" id="KW-1133">Transmembrane helix</keyword>
<dbReference type="GO" id="GO:0005789">
    <property type="term" value="C:endoplasmic reticulum membrane"/>
    <property type="evidence" value="ECO:0007669"/>
    <property type="project" value="UniProtKB-SubCell"/>
</dbReference>
<dbReference type="InterPro" id="IPR032640">
    <property type="entry name" value="AMPK1_CBM"/>
</dbReference>
<comment type="pathway">
    <text evidence="2">Glycolipid biosynthesis; glycosylphosphatidylinositol-anchor biosynthesis.</text>
</comment>
<dbReference type="Gene3D" id="2.60.40.10">
    <property type="entry name" value="Immunoglobulins"/>
    <property type="match status" value="1"/>
</dbReference>
<dbReference type="InterPro" id="IPR013783">
    <property type="entry name" value="Ig-like_fold"/>
</dbReference>
<dbReference type="CDD" id="cd02859">
    <property type="entry name" value="E_set_AMPKbeta_like_N"/>
    <property type="match status" value="1"/>
</dbReference>
<reference evidence="17 18" key="2">
    <citation type="journal article" date="2014" name="J. Gen. Appl. Microbiol.">
        <title>The early diverging ascomycetous budding yeast Saitoella complicata has three histone deacetylases belonging to the Clr6, Hos2, and Rpd3 lineages.</title>
        <authorList>
            <person name="Nishida H."/>
            <person name="Matsumoto T."/>
            <person name="Kondo S."/>
            <person name="Hamamoto M."/>
            <person name="Yoshikawa H."/>
        </authorList>
    </citation>
    <scope>NUCLEOTIDE SEQUENCE [LARGE SCALE GENOMIC DNA]</scope>
    <source>
        <strain evidence="17 18">NRRL Y-17804</strain>
    </source>
</reference>